<reference evidence="3" key="1">
    <citation type="journal article" date="2015" name="PLoS Genet.">
        <title>Genome Sequence and Transcriptome Analyses of Chrysochromulina tobin: Metabolic Tools for Enhanced Algal Fitness in the Prominent Order Prymnesiales (Haptophyceae).</title>
        <authorList>
            <person name="Hovde B.T."/>
            <person name="Deodato C.R."/>
            <person name="Hunsperger H.M."/>
            <person name="Ryken S.A."/>
            <person name="Yost W."/>
            <person name="Jha R.K."/>
            <person name="Patterson J."/>
            <person name="Monnat R.J. Jr."/>
            <person name="Barlow S.B."/>
            <person name="Starkenburg S.R."/>
            <person name="Cattolico R.A."/>
        </authorList>
    </citation>
    <scope>NUCLEOTIDE SEQUENCE</scope>
    <source>
        <strain evidence="3">CCMP291</strain>
    </source>
</reference>
<comment type="caution">
    <text evidence="2">The sequence shown here is derived from an EMBL/GenBank/DDBJ whole genome shotgun (WGS) entry which is preliminary data.</text>
</comment>
<feature type="region of interest" description="Disordered" evidence="1">
    <location>
        <begin position="162"/>
        <end position="277"/>
    </location>
</feature>
<accession>A0A0M0K8S1</accession>
<dbReference type="AlphaFoldDB" id="A0A0M0K8S1"/>
<sequence length="277" mass="27347">MLVGPLTDLATLASLRQAGALRHQMAVRLVAYDAQRIPFVLTLHMSPILQVATMSGGAGGGADGTGAAWGGVAPSAGTTTSTAATITLLFCASRSEISRSEISVPEIATGVGVLDAAAEAAVGHAGGARDGATPRELLSEPCHGHQSMMAILSMAEAMGSAVVRSQSSSQQPALPSYALPPAPSLARQGPDGAVDGAPASVSASELMPPPPPRLPGGESANGAQCADEGSLTNLTNLTNLGTAGRNPSPPLGDSPPPDPSPSDASPPSDGAQDDAPA</sequence>
<feature type="compositionally biased region" description="Low complexity" evidence="1">
    <location>
        <begin position="261"/>
        <end position="277"/>
    </location>
</feature>
<feature type="compositionally biased region" description="Low complexity" evidence="1">
    <location>
        <begin position="165"/>
        <end position="177"/>
    </location>
</feature>
<feature type="compositionally biased region" description="Pro residues" evidence="1">
    <location>
        <begin position="247"/>
        <end position="260"/>
    </location>
</feature>
<organism evidence="2 3">
    <name type="scientific">Chrysochromulina tobinii</name>
    <dbReference type="NCBI Taxonomy" id="1460289"/>
    <lineage>
        <taxon>Eukaryota</taxon>
        <taxon>Haptista</taxon>
        <taxon>Haptophyta</taxon>
        <taxon>Prymnesiophyceae</taxon>
        <taxon>Prymnesiales</taxon>
        <taxon>Chrysochromulinaceae</taxon>
        <taxon>Chrysochromulina</taxon>
    </lineage>
</organism>
<protein>
    <submittedName>
        <fullName evidence="2">Uncharacterized protein</fullName>
    </submittedName>
</protein>
<dbReference type="EMBL" id="JWZX01001086">
    <property type="protein sequence ID" value="KOO34798.1"/>
    <property type="molecule type" value="Genomic_DNA"/>
</dbReference>
<name>A0A0M0K8S1_9EUKA</name>
<gene>
    <name evidence="2" type="ORF">Ctob_013244</name>
</gene>
<proteinExistence type="predicted"/>
<feature type="compositionally biased region" description="Low complexity" evidence="1">
    <location>
        <begin position="231"/>
        <end position="240"/>
    </location>
</feature>
<evidence type="ECO:0000313" key="2">
    <source>
        <dbReference type="EMBL" id="KOO34798.1"/>
    </source>
</evidence>
<keyword evidence="3" id="KW-1185">Reference proteome</keyword>
<dbReference type="Proteomes" id="UP000037460">
    <property type="component" value="Unassembled WGS sequence"/>
</dbReference>
<evidence type="ECO:0000256" key="1">
    <source>
        <dbReference type="SAM" id="MobiDB-lite"/>
    </source>
</evidence>
<evidence type="ECO:0000313" key="3">
    <source>
        <dbReference type="Proteomes" id="UP000037460"/>
    </source>
</evidence>